<dbReference type="EMBL" id="GL988040">
    <property type="protein sequence ID" value="EGS22315.1"/>
    <property type="molecule type" value="Genomic_DNA"/>
</dbReference>
<sequence>MESLTISRPIGYLISAITSTSVIITKFIRSVLLSHADLAPVNHDLSDLRLLLELIKEQPAIPESLQSQTLLVLECCGNALIHIDAVLGKYTGPEQWVTYGRTEMANCRSSIAIFREALALVLDVATLLSIRDSSEAKTIQDTIASTVEQIQSNASSVKFIDDDVHLALDFYLQEVLSYTQPSSAQTPTVKLSPVSPTSRRSKEIWARLSVISLKGQPSIQYFTNHPLPSELRGAGDNGLAQSNQHHLRRDGSDGNYEHSTPLLSTKPHFYEEPQQFDPRQSSVGYPESPVLPVNERHLSTEAVRTSSWLVHRMQPGSYSFQSEPLHQGLTFQQRLFQSHQRSKSGAPSTALFSQLSRETLASSSAPSAHTGEFDADAPKASSISRGSILQTPVTAYYPTRSASSTASLSFVVQTPMSPQLSARAADYSLTPTPLESGRALPIYTVSTIGNFLSGTGHLDQLTLFDPTAASPHQFRIQLVPVRHLVDKAKGKGNEVVHIDTSPLAGFLVTKHANKQVKIWSLSKNIVHDTVKITSYVQPRLRSREYFVRGHAVLSEAASLIGISTHFGITLEIYNFAKGSISSRKPVQVIEEAYRWASASRDALHINYAPLAVYRPKLDRIDRYFLSYHPGGRQIFVEDPNQSIEFLKAGLPFVPKFPDLAYNSDPPMLVAAAGPRPGDHPRTYTTILIAWHMRPKSAAHRIHGPSPYHSATLTDDSRHKPYRVCVPEYPALQTALPCCLVAHGDRAISVWIPARDPATVAQSASLSKHILQPSPIHSPSAPKNPHLYANNRYVLIWHLSTNTTSLFPIPLHAHACISPDCQLLAYFDATTSRAVIIDLSSVPHNPPEDVWRWPEVAKKKGFVGLGGQFANLESPNANVNHKEKGGSAATSTALSVFEFSRDGKWLVVGDAAGNVGVYEVRRVEGRVELMGDLRVGQNIIFALEISS</sequence>
<keyword evidence="3" id="KW-1185">Reference proteome</keyword>
<name>G0S2T2_CHATD</name>
<organism evidence="3">
    <name type="scientific">Chaetomium thermophilum (strain DSM 1495 / CBS 144.50 / IMI 039719)</name>
    <name type="common">Thermochaetoides thermophila</name>
    <dbReference type="NCBI Taxonomy" id="759272"/>
    <lineage>
        <taxon>Eukaryota</taxon>
        <taxon>Fungi</taxon>
        <taxon>Dikarya</taxon>
        <taxon>Ascomycota</taxon>
        <taxon>Pezizomycotina</taxon>
        <taxon>Sordariomycetes</taxon>
        <taxon>Sordariomycetidae</taxon>
        <taxon>Sordariales</taxon>
        <taxon>Chaetomiaceae</taxon>
        <taxon>Thermochaetoides</taxon>
    </lineage>
</organism>
<protein>
    <submittedName>
        <fullName evidence="2">Uncharacterized protein</fullName>
    </submittedName>
</protein>
<evidence type="ECO:0000313" key="3">
    <source>
        <dbReference type="Proteomes" id="UP000008066"/>
    </source>
</evidence>
<dbReference type="eggNOG" id="KOG2710">
    <property type="taxonomic scope" value="Eukaryota"/>
</dbReference>
<dbReference type="KEGG" id="cthr:CTHT_0018390"/>
<dbReference type="HOGENOM" id="CLU_018778_0_0_1"/>
<dbReference type="AlphaFoldDB" id="G0S2T2"/>
<dbReference type="GeneID" id="18255877"/>
<gene>
    <name evidence="2" type="ORF">CTHT_0018390</name>
</gene>
<dbReference type="Proteomes" id="UP000008066">
    <property type="component" value="Unassembled WGS sequence"/>
</dbReference>
<dbReference type="OrthoDB" id="5242786at2759"/>
<feature type="region of interest" description="Disordered" evidence="1">
    <location>
        <begin position="236"/>
        <end position="262"/>
    </location>
</feature>
<dbReference type="RefSeq" id="XP_006692334.1">
    <property type="nucleotide sequence ID" value="XM_006692271.1"/>
</dbReference>
<accession>G0S2T2</accession>
<reference evidence="2 3" key="1">
    <citation type="journal article" date="2011" name="Cell">
        <title>Insight into structure and assembly of the nuclear pore complex by utilizing the genome of a eukaryotic thermophile.</title>
        <authorList>
            <person name="Amlacher S."/>
            <person name="Sarges P."/>
            <person name="Flemming D."/>
            <person name="van Noort V."/>
            <person name="Kunze R."/>
            <person name="Devos D.P."/>
            <person name="Arumugam M."/>
            <person name="Bork P."/>
            <person name="Hurt E."/>
        </authorList>
    </citation>
    <scope>NUCLEOTIDE SEQUENCE [LARGE SCALE GENOMIC DNA]</scope>
    <source>
        <strain evidence="3">DSM 1495 / CBS 144.50 / IMI 039719</strain>
    </source>
</reference>
<proteinExistence type="predicted"/>
<evidence type="ECO:0000256" key="1">
    <source>
        <dbReference type="SAM" id="MobiDB-lite"/>
    </source>
</evidence>
<evidence type="ECO:0000313" key="2">
    <source>
        <dbReference type="EMBL" id="EGS22315.1"/>
    </source>
</evidence>
<dbReference type="STRING" id="759272.G0S2T2"/>
<dbReference type="SUPFAM" id="SSF50960">
    <property type="entry name" value="TolB, C-terminal domain"/>
    <property type="match status" value="1"/>
</dbReference>